<dbReference type="InterPro" id="IPR013210">
    <property type="entry name" value="LRR_N_plant-typ"/>
</dbReference>
<evidence type="ECO:0000256" key="1">
    <source>
        <dbReference type="ARBA" id="ARBA00022614"/>
    </source>
</evidence>
<dbReference type="InterPro" id="IPR046959">
    <property type="entry name" value="PRK1-6/SRF4-like"/>
</dbReference>
<evidence type="ECO:0000256" key="2">
    <source>
        <dbReference type="ARBA" id="ARBA00022737"/>
    </source>
</evidence>
<dbReference type="InterPro" id="IPR001611">
    <property type="entry name" value="Leu-rich_rpt"/>
</dbReference>
<dbReference type="EMBL" id="JABTTQ020000006">
    <property type="protein sequence ID" value="KAK6153521.1"/>
    <property type="molecule type" value="Genomic_DNA"/>
</dbReference>
<dbReference type="PANTHER" id="PTHR48007:SF64">
    <property type="entry name" value="POLLEN RECEPTOR-LIKE KINASE 1"/>
    <property type="match status" value="1"/>
</dbReference>
<comment type="caution">
    <text evidence="4">The sequence shown here is derived from an EMBL/GenBank/DDBJ whole genome shotgun (WGS) entry which is preliminary data.</text>
</comment>
<keyword evidence="5" id="KW-1185">Reference proteome</keyword>
<evidence type="ECO:0000313" key="5">
    <source>
        <dbReference type="Proteomes" id="UP001318860"/>
    </source>
</evidence>
<dbReference type="Pfam" id="PF08263">
    <property type="entry name" value="LRRNT_2"/>
    <property type="match status" value="1"/>
</dbReference>
<keyword evidence="1" id="KW-0433">Leucine-rich repeat</keyword>
<reference evidence="4 5" key="1">
    <citation type="journal article" date="2021" name="Comput. Struct. Biotechnol. J.">
        <title>De novo genome assembly of the potent medicinal plant Rehmannia glutinosa using nanopore technology.</title>
        <authorList>
            <person name="Ma L."/>
            <person name="Dong C."/>
            <person name="Song C."/>
            <person name="Wang X."/>
            <person name="Zheng X."/>
            <person name="Niu Y."/>
            <person name="Chen S."/>
            <person name="Feng W."/>
        </authorList>
    </citation>
    <scope>NUCLEOTIDE SEQUENCE [LARGE SCALE GENOMIC DNA]</scope>
    <source>
        <strain evidence="4">DH-2019</strain>
    </source>
</reference>
<dbReference type="PANTHER" id="PTHR48007">
    <property type="entry name" value="LEUCINE-RICH REPEAT RECEPTOR-LIKE PROTEIN KINASE PXC1"/>
    <property type="match status" value="1"/>
</dbReference>
<keyword evidence="2" id="KW-0677">Repeat</keyword>
<protein>
    <recommendedName>
        <fullName evidence="3">Leucine-rich repeat-containing N-terminal plant-type domain-containing protein</fullName>
    </recommendedName>
</protein>
<gene>
    <name evidence="4" type="ORF">DH2020_013160</name>
</gene>
<accession>A0ABR0X2V2</accession>
<dbReference type="Gene3D" id="3.80.10.10">
    <property type="entry name" value="Ribonuclease Inhibitor"/>
    <property type="match status" value="2"/>
</dbReference>
<organism evidence="4 5">
    <name type="scientific">Rehmannia glutinosa</name>
    <name type="common">Chinese foxglove</name>
    <dbReference type="NCBI Taxonomy" id="99300"/>
    <lineage>
        <taxon>Eukaryota</taxon>
        <taxon>Viridiplantae</taxon>
        <taxon>Streptophyta</taxon>
        <taxon>Embryophyta</taxon>
        <taxon>Tracheophyta</taxon>
        <taxon>Spermatophyta</taxon>
        <taxon>Magnoliopsida</taxon>
        <taxon>eudicotyledons</taxon>
        <taxon>Gunneridae</taxon>
        <taxon>Pentapetalae</taxon>
        <taxon>asterids</taxon>
        <taxon>lamiids</taxon>
        <taxon>Lamiales</taxon>
        <taxon>Orobanchaceae</taxon>
        <taxon>Rehmannieae</taxon>
        <taxon>Rehmannia</taxon>
    </lineage>
</organism>
<dbReference type="Pfam" id="PF12799">
    <property type="entry name" value="LRR_4"/>
    <property type="match status" value="1"/>
</dbReference>
<proteinExistence type="predicted"/>
<name>A0ABR0X2V2_REHGL</name>
<feature type="domain" description="Leucine-rich repeat-containing N-terminal plant-type" evidence="3">
    <location>
        <begin position="47"/>
        <end position="85"/>
    </location>
</feature>
<dbReference type="Pfam" id="PF13855">
    <property type="entry name" value="LRR_8"/>
    <property type="match status" value="1"/>
</dbReference>
<dbReference type="InterPro" id="IPR032675">
    <property type="entry name" value="LRR_dom_sf"/>
</dbReference>
<dbReference type="Proteomes" id="UP001318860">
    <property type="component" value="Unassembled WGS sequence"/>
</dbReference>
<sequence>MPTGAQAAAAYPVRPRLSPTTTSFSVTIILVLVFSSSLVAAQENASDALLKFKSSLANADPALANWGSSTSPCSGDHANWVGVLCFNGYVWGLQLENMNLKGQIDINSLVPLRFLRTLSFMNNNFEGVMPDWRKLGALKSLYLSNNQFSGQIPNDAFKGMNSLKKIYMANNKFTGAIPSSLESPKLIELRLENNQFTGSIPAISSENLKVLNVSNNQLEGPIPAALLKMDPSSFSGA</sequence>
<evidence type="ECO:0000313" key="4">
    <source>
        <dbReference type="EMBL" id="KAK6153521.1"/>
    </source>
</evidence>
<dbReference type="SUPFAM" id="SSF52058">
    <property type="entry name" value="L domain-like"/>
    <property type="match status" value="1"/>
</dbReference>
<dbReference type="InterPro" id="IPR025875">
    <property type="entry name" value="Leu-rich_rpt_4"/>
</dbReference>
<evidence type="ECO:0000259" key="3">
    <source>
        <dbReference type="Pfam" id="PF08263"/>
    </source>
</evidence>